<dbReference type="EMBL" id="CM023484">
    <property type="protein sequence ID" value="KAH6932807.1"/>
    <property type="molecule type" value="Genomic_DNA"/>
</dbReference>
<gene>
    <name evidence="1" type="ORF">HPB50_009645</name>
</gene>
<comment type="caution">
    <text evidence="1">The sequence shown here is derived from an EMBL/GenBank/DDBJ whole genome shotgun (WGS) entry which is preliminary data.</text>
</comment>
<proteinExistence type="predicted"/>
<reference evidence="1" key="1">
    <citation type="submission" date="2020-05" db="EMBL/GenBank/DDBJ databases">
        <title>Large-scale comparative analyses of tick genomes elucidate their genetic diversity and vector capacities.</title>
        <authorList>
            <person name="Jia N."/>
            <person name="Wang J."/>
            <person name="Shi W."/>
            <person name="Du L."/>
            <person name="Sun Y."/>
            <person name="Zhan W."/>
            <person name="Jiang J."/>
            <person name="Wang Q."/>
            <person name="Zhang B."/>
            <person name="Ji P."/>
            <person name="Sakyi L.B."/>
            <person name="Cui X."/>
            <person name="Yuan T."/>
            <person name="Jiang B."/>
            <person name="Yang W."/>
            <person name="Lam T.T.-Y."/>
            <person name="Chang Q."/>
            <person name="Ding S."/>
            <person name="Wang X."/>
            <person name="Zhu J."/>
            <person name="Ruan X."/>
            <person name="Zhao L."/>
            <person name="Wei J."/>
            <person name="Que T."/>
            <person name="Du C."/>
            <person name="Cheng J."/>
            <person name="Dai P."/>
            <person name="Han X."/>
            <person name="Huang E."/>
            <person name="Gao Y."/>
            <person name="Liu J."/>
            <person name="Shao H."/>
            <person name="Ye R."/>
            <person name="Li L."/>
            <person name="Wei W."/>
            <person name="Wang X."/>
            <person name="Wang C."/>
            <person name="Yang T."/>
            <person name="Huo Q."/>
            <person name="Li W."/>
            <person name="Guo W."/>
            <person name="Chen H."/>
            <person name="Zhou L."/>
            <person name="Ni X."/>
            <person name="Tian J."/>
            <person name="Zhou Y."/>
            <person name="Sheng Y."/>
            <person name="Liu T."/>
            <person name="Pan Y."/>
            <person name="Xia L."/>
            <person name="Li J."/>
            <person name="Zhao F."/>
            <person name="Cao W."/>
        </authorList>
    </citation>
    <scope>NUCLEOTIDE SEQUENCE</scope>
    <source>
        <strain evidence="1">Hyas-2018</strain>
    </source>
</reference>
<sequence>MATNTIPTTAKTAHNSSHSQRLARKRSAFRKAKPALQSVAGQWGAYFSKYTNGTYTEHDNIVHFIHSTRIIQKLYENEEVGTDGLRYLVAWGIYRQLAEFTEPYLFRGERSAEDSCYVHVKNVMNLAVINRYFLKGSLPDVPLNRTFPSWIKARSISTHYFWTDQSNLLYNEEDVNAYYMPGGGYILVPTAIMHRPFFYADVPRALNYGGLGMIIAHEFMHAFDVIHIRRHYWDTATFKKEYTKRALCLRRSHRSVLSLTSEEDKLNDVVDSENLADLVGATIAHKAFSSLPPNHKNVKLAGLNMSSEQLYFISHCATWCADNRIRAKRYAPYRSRCMVPLRNMPEFSRAFNCKIGTTMNPQQKCSFW</sequence>
<accession>A0ACB7SCC2</accession>
<organism evidence="1 2">
    <name type="scientific">Hyalomma asiaticum</name>
    <name type="common">Tick</name>
    <dbReference type="NCBI Taxonomy" id="266040"/>
    <lineage>
        <taxon>Eukaryota</taxon>
        <taxon>Metazoa</taxon>
        <taxon>Ecdysozoa</taxon>
        <taxon>Arthropoda</taxon>
        <taxon>Chelicerata</taxon>
        <taxon>Arachnida</taxon>
        <taxon>Acari</taxon>
        <taxon>Parasitiformes</taxon>
        <taxon>Ixodida</taxon>
        <taxon>Ixodoidea</taxon>
        <taxon>Ixodidae</taxon>
        <taxon>Hyalomminae</taxon>
        <taxon>Hyalomma</taxon>
    </lineage>
</organism>
<dbReference type="Proteomes" id="UP000821845">
    <property type="component" value="Chromosome 4"/>
</dbReference>
<protein>
    <submittedName>
        <fullName evidence="1">Uncharacterized protein</fullName>
    </submittedName>
</protein>
<name>A0ACB7SCC2_HYAAI</name>
<evidence type="ECO:0000313" key="2">
    <source>
        <dbReference type="Proteomes" id="UP000821845"/>
    </source>
</evidence>
<evidence type="ECO:0000313" key="1">
    <source>
        <dbReference type="EMBL" id="KAH6932807.1"/>
    </source>
</evidence>
<keyword evidence="2" id="KW-1185">Reference proteome</keyword>